<gene>
    <name evidence="2" type="ORF">N7E81_13145</name>
</gene>
<reference evidence="2" key="1">
    <citation type="submission" date="2022-10" db="EMBL/GenBank/DDBJ databases">
        <title>Comparative genomics and taxonomic characterization of three novel marine species of genus Reichenbachiella exhibiting antioxidant and polysaccharide degradation activities.</title>
        <authorList>
            <person name="Muhammad N."/>
            <person name="Lee Y.-J."/>
            <person name="Ko J."/>
            <person name="Kim S.-G."/>
        </authorList>
    </citation>
    <scope>NUCLEOTIDE SEQUENCE</scope>
    <source>
        <strain evidence="2">Wsw4-B4</strain>
    </source>
</reference>
<evidence type="ECO:0000259" key="1">
    <source>
        <dbReference type="Pfam" id="PF03781"/>
    </source>
</evidence>
<dbReference type="SUPFAM" id="SSF56436">
    <property type="entry name" value="C-type lectin-like"/>
    <property type="match status" value="1"/>
</dbReference>
<dbReference type="InterPro" id="IPR042095">
    <property type="entry name" value="SUMF_sf"/>
</dbReference>
<dbReference type="Proteomes" id="UP001062165">
    <property type="component" value="Chromosome"/>
</dbReference>
<sequence>MNITKLTTVLFCTAVIGWGKTALAQAKKHPTADSPGPVSAITDREIYTYNKVYAIDHLFLDEANAYSEQSLYYNGYYDPWKEKENKANILYFQDYIVPPQTIPLFKRVYIDATEVANIHYHEFLHFVDRDSGKAIHDSYVPVLDEKYMTNYYNNPEFYFFPVVGIDAESAKTFCDWKAKNLNEDLKDFLASDNPYKKYRYEGRLPSEHEWKRAAGHSTKEIRDRTYEINKKAQEFLQYDVIANEFADEKILASTTVYGYNVNLNHGTEFAIKLDIPFYIYGFEPRATGTYNMYGNVKEILQEGYAIGGSYKTGNSHEELFEHTTTFDYQTDIGFRCVTKIVR</sequence>
<evidence type="ECO:0000313" key="3">
    <source>
        <dbReference type="Proteomes" id="UP001062165"/>
    </source>
</evidence>
<proteinExistence type="predicted"/>
<name>A0ABY6CWM5_9BACT</name>
<dbReference type="EMBL" id="CP106735">
    <property type="protein sequence ID" value="UXX78302.1"/>
    <property type="molecule type" value="Genomic_DNA"/>
</dbReference>
<protein>
    <submittedName>
        <fullName evidence="2">Formylglycine-generating enzyme family protein</fullName>
    </submittedName>
</protein>
<dbReference type="InterPro" id="IPR005532">
    <property type="entry name" value="SUMF_dom"/>
</dbReference>
<dbReference type="Pfam" id="PF03781">
    <property type="entry name" value="FGE-sulfatase"/>
    <property type="match status" value="1"/>
</dbReference>
<evidence type="ECO:0000313" key="2">
    <source>
        <dbReference type="EMBL" id="UXX78302.1"/>
    </source>
</evidence>
<dbReference type="InterPro" id="IPR016187">
    <property type="entry name" value="CTDL_fold"/>
</dbReference>
<organism evidence="2 3">
    <name type="scientific">Reichenbachiella carrageenanivorans</name>
    <dbReference type="NCBI Taxonomy" id="2979869"/>
    <lineage>
        <taxon>Bacteria</taxon>
        <taxon>Pseudomonadati</taxon>
        <taxon>Bacteroidota</taxon>
        <taxon>Cytophagia</taxon>
        <taxon>Cytophagales</taxon>
        <taxon>Reichenbachiellaceae</taxon>
        <taxon>Reichenbachiella</taxon>
    </lineage>
</organism>
<feature type="domain" description="Sulfatase-modifying factor enzyme-like" evidence="1">
    <location>
        <begin position="96"/>
        <end position="309"/>
    </location>
</feature>
<dbReference type="RefSeq" id="WP_263050048.1">
    <property type="nucleotide sequence ID" value="NZ_CP106735.1"/>
</dbReference>
<dbReference type="Gene3D" id="3.90.1580.10">
    <property type="entry name" value="paralog of FGE (formylglycine-generating enzyme)"/>
    <property type="match status" value="1"/>
</dbReference>
<accession>A0ABY6CWM5</accession>
<keyword evidence="3" id="KW-1185">Reference proteome</keyword>